<evidence type="ECO:0008006" key="3">
    <source>
        <dbReference type="Google" id="ProtNLM"/>
    </source>
</evidence>
<protein>
    <recommendedName>
        <fullName evidence="3">Cell division protein ZapA</fullName>
    </recommendedName>
</protein>
<organism evidence="1 2">
    <name type="scientific">Wohlfahrtiimonas larvae</name>
    <dbReference type="NCBI Taxonomy" id="1157986"/>
    <lineage>
        <taxon>Bacteria</taxon>
        <taxon>Pseudomonadati</taxon>
        <taxon>Pseudomonadota</taxon>
        <taxon>Gammaproteobacteria</taxon>
        <taxon>Cardiobacteriales</taxon>
        <taxon>Ignatzschineriaceae</taxon>
        <taxon>Wohlfahrtiimonas</taxon>
    </lineage>
</organism>
<dbReference type="Proteomes" id="UP001500631">
    <property type="component" value="Unassembled WGS sequence"/>
</dbReference>
<gene>
    <name evidence="1" type="ORF">GCM10023338_15470</name>
</gene>
<name>A0ABP9MRL0_9GAMM</name>
<comment type="caution">
    <text evidence="1">The sequence shown here is derived from an EMBL/GenBank/DDBJ whole genome shotgun (WGS) entry which is preliminary data.</text>
</comment>
<keyword evidence="2" id="KW-1185">Reference proteome</keyword>
<evidence type="ECO:0000313" key="1">
    <source>
        <dbReference type="EMBL" id="GAA5100641.1"/>
    </source>
</evidence>
<evidence type="ECO:0000313" key="2">
    <source>
        <dbReference type="Proteomes" id="UP001500631"/>
    </source>
</evidence>
<accession>A0ABP9MRL0</accession>
<proteinExistence type="predicted"/>
<sequence length="40" mass="4676">MQNFTIKLGSYEYIIAAQTYELAHLEAVKQHLELGRGFYE</sequence>
<reference evidence="2" key="1">
    <citation type="journal article" date="2019" name="Int. J. Syst. Evol. Microbiol.">
        <title>The Global Catalogue of Microorganisms (GCM) 10K type strain sequencing project: providing services to taxonomists for standard genome sequencing and annotation.</title>
        <authorList>
            <consortium name="The Broad Institute Genomics Platform"/>
            <consortium name="The Broad Institute Genome Sequencing Center for Infectious Disease"/>
            <person name="Wu L."/>
            <person name="Ma J."/>
        </authorList>
    </citation>
    <scope>NUCLEOTIDE SEQUENCE [LARGE SCALE GENOMIC DNA]</scope>
    <source>
        <strain evidence="2">JCM 18424</strain>
    </source>
</reference>
<dbReference type="RefSeq" id="WP_281249102.1">
    <property type="nucleotide sequence ID" value="NZ_BAABKE010000005.1"/>
</dbReference>
<dbReference type="EMBL" id="BAABKE010000005">
    <property type="protein sequence ID" value="GAA5100641.1"/>
    <property type="molecule type" value="Genomic_DNA"/>
</dbReference>